<dbReference type="OrthoDB" id="9815165at2"/>
<accession>A0A9X5BGA3</accession>
<evidence type="ECO:0000313" key="1">
    <source>
        <dbReference type="EMBL" id="NBJ93231.1"/>
    </source>
</evidence>
<reference evidence="1" key="1">
    <citation type="submission" date="2018-09" db="EMBL/GenBank/DDBJ databases">
        <title>Murine metabolic-syndrome-specific gut microbial biobank.</title>
        <authorList>
            <person name="Liu C."/>
        </authorList>
    </citation>
    <scope>NUCLEOTIDE SEQUENCE</scope>
    <source>
        <strain evidence="1">D42-62</strain>
    </source>
</reference>
<dbReference type="AlphaFoldDB" id="A0A9X5BGA3"/>
<dbReference type="Proteomes" id="UP001154420">
    <property type="component" value="Unassembled WGS sequence"/>
</dbReference>
<dbReference type="RefSeq" id="WP_160560358.1">
    <property type="nucleotide sequence ID" value="NZ_QZDT01000017.1"/>
</dbReference>
<protein>
    <submittedName>
        <fullName evidence="1">Uncharacterized protein</fullName>
    </submittedName>
</protein>
<name>A0A9X5BGA3_9FIRM</name>
<dbReference type="EMBL" id="QZDT01000017">
    <property type="protein sequence ID" value="NBJ93231.1"/>
    <property type="molecule type" value="Genomic_DNA"/>
</dbReference>
<keyword evidence="2" id="KW-1185">Reference proteome</keyword>
<evidence type="ECO:0000313" key="2">
    <source>
        <dbReference type="Proteomes" id="UP001154420"/>
    </source>
</evidence>
<comment type="caution">
    <text evidence="1">The sequence shown here is derived from an EMBL/GenBank/DDBJ whole genome shotgun (WGS) entry which is preliminary data.</text>
</comment>
<proteinExistence type="predicted"/>
<organism evidence="1 2">
    <name type="scientific">Parablautia muri</name>
    <dbReference type="NCBI Taxonomy" id="2320879"/>
    <lineage>
        <taxon>Bacteria</taxon>
        <taxon>Bacillati</taxon>
        <taxon>Bacillota</taxon>
        <taxon>Clostridia</taxon>
        <taxon>Lachnospirales</taxon>
        <taxon>Lachnospiraceae</taxon>
        <taxon>Parablautia</taxon>
    </lineage>
</organism>
<gene>
    <name evidence="1" type="ORF">D5281_11645</name>
</gene>
<sequence length="101" mass="11905">MLEGKALMDKLYEQPGIFRIHMRNKQYSRAKACYDTVRSVLVFLEADEGRMQEFFGERGERGAFLKEGLFDEEQVQKAYYECIRKGDTYENKRYEALQGEG</sequence>